<dbReference type="Proteomes" id="UP000293638">
    <property type="component" value="Unassembled WGS sequence"/>
</dbReference>
<keyword evidence="1 3" id="KW-0808">Transferase</keyword>
<evidence type="ECO:0000256" key="1">
    <source>
        <dbReference type="ARBA" id="ARBA00022679"/>
    </source>
</evidence>
<dbReference type="InterPro" id="IPR010115">
    <property type="entry name" value="FbiA/CofD"/>
</dbReference>
<keyword evidence="4" id="KW-1185">Reference proteome</keyword>
<evidence type="ECO:0000313" key="3">
    <source>
        <dbReference type="EMBL" id="RZS90167.1"/>
    </source>
</evidence>
<dbReference type="AlphaFoldDB" id="A0A4Q7NST4"/>
<comment type="caution">
    <text evidence="3">The sequence shown here is derived from an EMBL/GenBank/DDBJ whole genome shotgun (WGS) entry which is preliminary data.</text>
</comment>
<dbReference type="HAMAP" id="MF_01257">
    <property type="entry name" value="CofD"/>
    <property type="match status" value="1"/>
</dbReference>
<reference evidence="3 4" key="1">
    <citation type="submission" date="2019-02" db="EMBL/GenBank/DDBJ databases">
        <title>Genomic Encyclopedia of Type Strains, Phase IV (KMG-IV): sequencing the most valuable type-strain genomes for metagenomic binning, comparative biology and taxonomic classification.</title>
        <authorList>
            <person name="Goeker M."/>
        </authorList>
    </citation>
    <scope>NUCLEOTIDE SEQUENCE [LARGE SCALE GENOMIC DNA]</scope>
    <source>
        <strain evidence="3 4">DSM 45622</strain>
    </source>
</reference>
<keyword evidence="2" id="KW-0460">Magnesium</keyword>
<dbReference type="SUPFAM" id="SSF142338">
    <property type="entry name" value="CofD-like"/>
    <property type="match status" value="1"/>
</dbReference>
<dbReference type="RefSeq" id="WP_130492659.1">
    <property type="nucleotide sequence ID" value="NZ_SGXD01000002.1"/>
</dbReference>
<evidence type="ECO:0000313" key="4">
    <source>
        <dbReference type="Proteomes" id="UP000293638"/>
    </source>
</evidence>
<dbReference type="Gene3D" id="3.40.50.10680">
    <property type="entry name" value="CofD-like domains"/>
    <property type="match status" value="1"/>
</dbReference>
<evidence type="ECO:0000256" key="2">
    <source>
        <dbReference type="ARBA" id="ARBA00022842"/>
    </source>
</evidence>
<proteinExistence type="inferred from homology"/>
<dbReference type="Gene3D" id="1.10.8.240">
    <property type="entry name" value="CofD-like domain"/>
    <property type="match status" value="1"/>
</dbReference>
<dbReference type="InterPro" id="IPR002882">
    <property type="entry name" value="CofD"/>
</dbReference>
<dbReference type="PANTHER" id="PTHR43007">
    <property type="entry name" value="2-PHOSPHO-L-LACTATE TRANSFERASE"/>
    <property type="match status" value="1"/>
</dbReference>
<organism evidence="3 4">
    <name type="scientific">Motilibacter rhizosphaerae</name>
    <dbReference type="NCBI Taxonomy" id="598652"/>
    <lineage>
        <taxon>Bacteria</taxon>
        <taxon>Bacillati</taxon>
        <taxon>Actinomycetota</taxon>
        <taxon>Actinomycetes</taxon>
        <taxon>Motilibacterales</taxon>
        <taxon>Motilibacteraceae</taxon>
        <taxon>Motilibacter</taxon>
    </lineage>
</organism>
<sequence length="323" mass="33197">MHLVVPAGGTGGARFVRGLLSALEALPGPHRVTVVANTGDDVTMWGLRVCPDLDTLTYTLGGAVSEEQGWGRQGETYVVRDELAAYGVLPTWFALGDHDLGTHLTRTSMLAGGATLSEATALVAGRWGLPARGVELLPMTDEPVETHVRVRDADGERLVHFQEYWVGLRAAPEVVEVVAVGAEASRPAPGVLEAVASADAVLLPPSNPVVSIGTVLQVPGVRAALEATAAPVVGISPLVGGAVVRGMADKLLPSLGVAVDAGSVARHYGPALLDGWLVDTVDADLVPGVVEAGIPCRAVPLLMTDVPATAAIAREALELAGVL</sequence>
<dbReference type="EMBL" id="SGXD01000002">
    <property type="protein sequence ID" value="RZS90167.1"/>
    <property type="molecule type" value="Genomic_DNA"/>
</dbReference>
<dbReference type="OrthoDB" id="7466225at2"/>
<dbReference type="InterPro" id="IPR038136">
    <property type="entry name" value="CofD-like_dom_sf"/>
</dbReference>
<dbReference type="Pfam" id="PF01933">
    <property type="entry name" value="CofD"/>
    <property type="match status" value="1"/>
</dbReference>
<gene>
    <name evidence="3" type="ORF">EV189_1950</name>
</gene>
<dbReference type="GO" id="GO:0000287">
    <property type="term" value="F:magnesium ion binding"/>
    <property type="evidence" value="ECO:0007669"/>
    <property type="project" value="InterPro"/>
</dbReference>
<dbReference type="NCBIfam" id="TIGR01819">
    <property type="entry name" value="F420_cofD"/>
    <property type="match status" value="1"/>
</dbReference>
<protein>
    <submittedName>
        <fullName evidence="3">LPPG:FO 2-phospho-L-lactate transferase</fullName>
    </submittedName>
</protein>
<name>A0A4Q7NST4_9ACTN</name>
<accession>A0A4Q7NST4</accession>
<dbReference type="GO" id="GO:0043743">
    <property type="term" value="F:LPPG:FO 2-phospho-L-lactate transferase activity"/>
    <property type="evidence" value="ECO:0007669"/>
    <property type="project" value="InterPro"/>
</dbReference>
<dbReference type="PANTHER" id="PTHR43007:SF1">
    <property type="entry name" value="2-PHOSPHO-L-LACTATE TRANSFERASE"/>
    <property type="match status" value="1"/>
</dbReference>